<evidence type="ECO:0008006" key="4">
    <source>
        <dbReference type="Google" id="ProtNLM"/>
    </source>
</evidence>
<evidence type="ECO:0000313" key="2">
    <source>
        <dbReference type="EMBL" id="TFW24485.1"/>
    </source>
</evidence>
<dbReference type="EMBL" id="SPVF01000084">
    <property type="protein sequence ID" value="TFW24485.1"/>
    <property type="molecule type" value="Genomic_DNA"/>
</dbReference>
<evidence type="ECO:0000313" key="3">
    <source>
        <dbReference type="Proteomes" id="UP000298438"/>
    </source>
</evidence>
<dbReference type="PIRSF" id="PIRSF029720">
    <property type="entry name" value="UCP029720"/>
    <property type="match status" value="1"/>
</dbReference>
<keyword evidence="1" id="KW-0732">Signal</keyword>
<sequence>MKSSFLSCAVLLAVCSASALANPDAPLKRANGMLVDANGMTVYTFDKDTANSGKSVCVEKCAQNWPAVQAGDGTLAEPYSAITRADGTKQLAYKGKPLYTFVKDKKAGDKEGDKAMNAWHVVTD</sequence>
<gene>
    <name evidence="2" type="ORF">E4L96_06015</name>
</gene>
<protein>
    <recommendedName>
        <fullName evidence="4">ATP-binding protein</fullName>
    </recommendedName>
</protein>
<dbReference type="PANTHER" id="PTHR39335:SF1">
    <property type="entry name" value="BLL4220 PROTEIN"/>
    <property type="match status" value="1"/>
</dbReference>
<dbReference type="AlphaFoldDB" id="A0A4Y9SLK4"/>
<evidence type="ECO:0000256" key="1">
    <source>
        <dbReference type="SAM" id="SignalP"/>
    </source>
</evidence>
<feature type="signal peptide" evidence="1">
    <location>
        <begin position="1"/>
        <end position="21"/>
    </location>
</feature>
<comment type="caution">
    <text evidence="2">The sequence shown here is derived from an EMBL/GenBank/DDBJ whole genome shotgun (WGS) entry which is preliminary data.</text>
</comment>
<feature type="chain" id="PRO_5021308244" description="ATP-binding protein" evidence="1">
    <location>
        <begin position="22"/>
        <end position="124"/>
    </location>
</feature>
<dbReference type="PANTHER" id="PTHR39335">
    <property type="entry name" value="BLL4220 PROTEIN"/>
    <property type="match status" value="1"/>
</dbReference>
<dbReference type="InterPro" id="IPR005297">
    <property type="entry name" value="Lipoprotein_repeat"/>
</dbReference>
<dbReference type="GO" id="GO:0043448">
    <property type="term" value="P:alkane catabolic process"/>
    <property type="evidence" value="ECO:0007669"/>
    <property type="project" value="TreeGrafter"/>
</dbReference>
<proteinExistence type="predicted"/>
<accession>A0A4Y9SLK4</accession>
<dbReference type="RefSeq" id="WP_135206314.1">
    <property type="nucleotide sequence ID" value="NZ_SPVF01000084.1"/>
</dbReference>
<dbReference type="OrthoDB" id="9800666at2"/>
<name>A0A4Y9SLK4_9BURK</name>
<dbReference type="InterPro" id="IPR014558">
    <property type="entry name" value="UCP029720"/>
</dbReference>
<reference evidence="2 3" key="1">
    <citation type="submission" date="2019-03" db="EMBL/GenBank/DDBJ databases">
        <title>Draft Genome Sequence of Massilia arenosa sp. nov., a Novel Massilia Species Isolated from a Sandy-loam Maize Soil.</title>
        <authorList>
            <person name="Raths R."/>
            <person name="Peta V."/>
            <person name="Bucking H."/>
        </authorList>
    </citation>
    <scope>NUCLEOTIDE SEQUENCE [LARGE SCALE GENOMIC DNA]</scope>
    <source>
        <strain evidence="2 3">MC02</strain>
    </source>
</reference>
<keyword evidence="3" id="KW-1185">Reference proteome</keyword>
<dbReference type="Pfam" id="PF03640">
    <property type="entry name" value="Lipoprotein_15"/>
    <property type="match status" value="2"/>
</dbReference>
<dbReference type="Proteomes" id="UP000298438">
    <property type="component" value="Unassembled WGS sequence"/>
</dbReference>
<organism evidence="2 3">
    <name type="scientific">Zemynaea arenosa</name>
    <dbReference type="NCBI Taxonomy" id="2561931"/>
    <lineage>
        <taxon>Bacteria</taxon>
        <taxon>Pseudomonadati</taxon>
        <taxon>Pseudomonadota</taxon>
        <taxon>Betaproteobacteria</taxon>
        <taxon>Burkholderiales</taxon>
        <taxon>Oxalobacteraceae</taxon>
        <taxon>Telluria group</taxon>
        <taxon>Zemynaea</taxon>
    </lineage>
</organism>